<proteinExistence type="predicted"/>
<feature type="domain" description="RSE1/DDB1/CPSF1 C-terminal" evidence="1">
    <location>
        <begin position="932"/>
        <end position="1173"/>
    </location>
</feature>
<dbReference type="Gene3D" id="2.130.10.10">
    <property type="entry name" value="YVTN repeat-like/Quinoprotein amine dehydrogenase"/>
    <property type="match status" value="1"/>
</dbReference>
<keyword evidence="3" id="KW-1185">Reference proteome</keyword>
<dbReference type="PANTHER" id="PTHR10644">
    <property type="entry name" value="DNA REPAIR/RNA PROCESSING CPSF FAMILY"/>
    <property type="match status" value="1"/>
</dbReference>
<name>L7JVW0_TRAHO</name>
<gene>
    <name evidence="2" type="ORF">THOM_1591</name>
</gene>
<dbReference type="VEuPathDB" id="MicrosporidiaDB:THOM_1591"/>
<dbReference type="Proteomes" id="UP000011185">
    <property type="component" value="Unassembled WGS sequence"/>
</dbReference>
<reference evidence="2 3" key="1">
    <citation type="journal article" date="2012" name="PLoS Pathog.">
        <title>The genome of the obligate intracellular parasite Trachipleistophora hominis: new insights into microsporidian genome dynamics and reductive evolution.</title>
        <authorList>
            <person name="Heinz E."/>
            <person name="Williams T.A."/>
            <person name="Nakjang S."/>
            <person name="Noel C.J."/>
            <person name="Swan D.C."/>
            <person name="Goldberg A.V."/>
            <person name="Harris S.R."/>
            <person name="Weinmaier T."/>
            <person name="Markert S."/>
            <person name="Becher D."/>
            <person name="Bernhardt J."/>
            <person name="Dagan T."/>
            <person name="Hacker C."/>
            <person name="Lucocq J.M."/>
            <person name="Schweder T."/>
            <person name="Rattei T."/>
            <person name="Hall N."/>
            <person name="Hirt R.P."/>
            <person name="Embley T.M."/>
        </authorList>
    </citation>
    <scope>NUCLEOTIDE SEQUENCE [LARGE SCALE GENOMIC DNA]</scope>
</reference>
<sequence length="1254" mass="143348">MSFIYKRRLFCNNIDGMCFFTPTGPQNEHRNGALPYTAMFNSSVIEIYDPVHKILEKNLFRPIKQIISCDNHLFILFADGNLSEVLYNAGNIELVSLIYIDEVGTNTFLRADGGVMYVHYDRFKFGIHVFARRAAGTLNKSAVLDNVDLTSSRRVKTGLHMFHEIDTNLNNVKDVVLIDDLIYFLYSADLNSMSVLIVDLCSFAVLRDVSVDSTAFKLYRLNDTHVVVLSERTVYFLWVDSVVFTYCVPFDELADQNGTAGAFEGARLFNTAEAAVNDSIFIFNGDHKIYRLHICYAGQHIQSVSTGVQRSFHQYESIRRVFEANHFLFLVLEDRTALLLEPQFSAVPKIKKNVPLSEVDDNIDLYNTRVQIDQPAEAEETANDNIDLYNTRVDQPAEDTANDNIDLYNTRVDQPAEAEEVERQIKTYSLIKTHHSFGNIKYVFECDTGTNGEYLIVTDRLIQYFDVFTFKFTRNHRIGGYKQLMKANDLFVLTNETSSSFFRWIDGKIVKYDGLLKDNQKERSVEVVMDEYVKGGDEYVKGGDECVKGKDEHLGGDEHLGKDEKDECVKGRDEHPQINKEHEFENKRAKIARAVQAKTENTEYITDQETLALFYFQNRLFQVTRAFINVLNERKMPINAETAKENGTLLFVKTGGSLKAYPLVDLINGTMTCALSFENVECFSANGPLLLLCDSLDGVSRLQLFRGEEMLFCTRLYDFCDILNNGGAENELDATAADAFRIDECLVYQNNDVFSVLLKSAHVIALYEGFARADHLPYFVKRRNLISFYRHALHYTRNFVFIKNNFVILTCDNRVQRTTNSFECVVEDADAIYGISKRNIVEFSANPAGCVQRVHDIKNIDRIIKDETNGVYVLTFLPRAFETSSTCNAKDNEDTPCEERQELVTCNAKDNEDTPCEERQELVMCTLSLARLSIFRLPKNELVTDLKIMSLCDSNGDHNDFVVVVLSQRTSNEILRGRILVFEVIDVISDTADRKTKKALKLLGSERTKGPISCCAAVRGRIAVSLATRLMVYEFDRNTGIVAIAFYDLYMYAVSLAVIKNYIVVGDIMMGLHFVYFQSEPVKLHLLSKSGRVANLGSLDFFNAGDRLFITGIDKTGEVQIFSFSPGNLYSNEGEKLVKRQQFETYAHFQSIRTNTYRSYASFFSSQNFFVTLSYTQKDYGKIHDVLKCYREIKSFWGVSLRYQHQEVCYKKCVHTDLLLNFFNEPVKYQKDVCGRVGHDYEEILHLIEDFLKL</sequence>
<evidence type="ECO:0000313" key="3">
    <source>
        <dbReference type="Proteomes" id="UP000011185"/>
    </source>
</evidence>
<dbReference type="Pfam" id="PF03178">
    <property type="entry name" value="CPSF_A"/>
    <property type="match status" value="1"/>
</dbReference>
<dbReference type="OrthoDB" id="6109at2759"/>
<accession>L7JVW0</accession>
<dbReference type="OMA" id="PISCCAA"/>
<dbReference type="STRING" id="72359.L7JVW0"/>
<evidence type="ECO:0000259" key="1">
    <source>
        <dbReference type="Pfam" id="PF03178"/>
    </source>
</evidence>
<protein>
    <submittedName>
        <fullName evidence="2">mRNA cleavage and polyadenylation factor II complex, subunit CFT1 (CPSF subunit)</fullName>
    </submittedName>
</protein>
<dbReference type="GO" id="GO:0003676">
    <property type="term" value="F:nucleic acid binding"/>
    <property type="evidence" value="ECO:0007669"/>
    <property type="project" value="InterPro"/>
</dbReference>
<dbReference type="InterPro" id="IPR015943">
    <property type="entry name" value="WD40/YVTN_repeat-like_dom_sf"/>
</dbReference>
<dbReference type="InParanoid" id="L7JVW0"/>
<evidence type="ECO:0000313" key="2">
    <source>
        <dbReference type="EMBL" id="ELQ75450.1"/>
    </source>
</evidence>
<dbReference type="HOGENOM" id="CLU_273542_0_0_1"/>
<dbReference type="AlphaFoldDB" id="L7JVW0"/>
<dbReference type="InterPro" id="IPR050358">
    <property type="entry name" value="RSE1/DDB1/CFT1"/>
</dbReference>
<organism evidence="2 3">
    <name type="scientific">Trachipleistophora hominis</name>
    <name type="common">Microsporidian parasite</name>
    <dbReference type="NCBI Taxonomy" id="72359"/>
    <lineage>
        <taxon>Eukaryota</taxon>
        <taxon>Fungi</taxon>
        <taxon>Fungi incertae sedis</taxon>
        <taxon>Microsporidia</taxon>
        <taxon>Pleistophoridae</taxon>
        <taxon>Trachipleistophora</taxon>
    </lineage>
</organism>
<dbReference type="GO" id="GO:0005634">
    <property type="term" value="C:nucleus"/>
    <property type="evidence" value="ECO:0007669"/>
    <property type="project" value="InterPro"/>
</dbReference>
<dbReference type="InterPro" id="IPR004871">
    <property type="entry name" value="RSE1/DDB1/CPSF1_C"/>
</dbReference>
<dbReference type="EMBL" id="JH993959">
    <property type="protein sequence ID" value="ELQ75450.1"/>
    <property type="molecule type" value="Genomic_DNA"/>
</dbReference>